<dbReference type="SMART" id="SM00487">
    <property type="entry name" value="DEXDc"/>
    <property type="match status" value="1"/>
</dbReference>
<evidence type="ECO:0000256" key="4">
    <source>
        <dbReference type="ARBA" id="ARBA00022806"/>
    </source>
</evidence>
<dbReference type="InterPro" id="IPR001650">
    <property type="entry name" value="Helicase_C-like"/>
</dbReference>
<feature type="short sequence motif" description="Q motif" evidence="6">
    <location>
        <begin position="61"/>
        <end position="89"/>
    </location>
</feature>
<dbReference type="Proteomes" id="UP001497525">
    <property type="component" value="Unassembled WGS sequence"/>
</dbReference>
<protein>
    <recommendedName>
        <fullName evidence="1">RNA helicase</fullName>
        <ecNumber evidence="1">3.6.4.13</ecNumber>
    </recommendedName>
</protein>
<sequence>MCDNPPGINCDKLSTQNSELTDPARHPGLSHTVDDVNQRTSDVLATTEPSQSRESKAPSYIRFSDLHIPPLILRGLSDEGFMRPSPVQIKAIPLGRLGLDLIVQAKSGTGKTLVFVVVILEVIDVQRSVLQALVLAPTREIAFQSQLVFQRIGAHIPGLNCQLFVGGLPLADDLRHLKNCHIAIGTPGRVRYLMETGYMSVEHVRYLVLDEADLLLAGGAEASITGGNANNAFPADVNYVWWSLPQNKQLLAFSATYTDYLVEEHLQRYMNNPSLVRLTSHDPALLGVRQFFHVVQPPCRSPASVFSAKVQCLCKLLSSVDFQQCLIFSNFHSSAQDLCDALRSRGWPVTYISSILDQQERFRAFNQLRAFQCRVLVSTDLTSRGIDAENVNLVVSLEVPWEHEIYVHRVGRAGRFGSYGASVLIVADVGNEMTLLKRLQSKCPTQIHQLPDPTPADLAAPDCPIDLDSLVTVVNLQNKHHNERSCRPQGTGPSYKSPKRERPGDNHHTSDSDQAGSVVRLKSSRVEFPEEPDVQDDLEEQEFSKSDDKKWATLPSQILQYLTSVKSENLGPTTFNEDEQMVNRLEKSVISTLDEYYANGMPPTNRKKVFEREKPIKKQEEPIKRFPPPLKEPPKHGTLLDYYPMNAGQEDAHEAAPSWTPVQLAAWYEYHKLLGYARYYHSAWVMAMTEYNAAVDELNRFRLAAGSSSVPDSEWDNKNTMDLS</sequence>
<feature type="domain" description="DEAD-box RNA helicase Q" evidence="10">
    <location>
        <begin position="61"/>
        <end position="89"/>
    </location>
</feature>
<name>A0AAV2U153_CALDB</name>
<dbReference type="GO" id="GO:0003724">
    <property type="term" value="F:RNA helicase activity"/>
    <property type="evidence" value="ECO:0007669"/>
    <property type="project" value="UniProtKB-EC"/>
</dbReference>
<feature type="region of interest" description="Disordered" evidence="7">
    <location>
        <begin position="14"/>
        <end position="57"/>
    </location>
</feature>
<keyword evidence="5" id="KW-0067">ATP-binding</keyword>
<dbReference type="InterPro" id="IPR050079">
    <property type="entry name" value="DEAD_box_RNA_helicase"/>
</dbReference>
<evidence type="ECO:0000259" key="10">
    <source>
        <dbReference type="PROSITE" id="PS51195"/>
    </source>
</evidence>
<evidence type="ECO:0000313" key="11">
    <source>
        <dbReference type="EMBL" id="CAL5142363.1"/>
    </source>
</evidence>
<dbReference type="Gene3D" id="3.40.50.300">
    <property type="entry name" value="P-loop containing nucleotide triphosphate hydrolases"/>
    <property type="match status" value="2"/>
</dbReference>
<comment type="caution">
    <text evidence="11">The sequence shown here is derived from an EMBL/GenBank/DDBJ whole genome shotgun (WGS) entry which is preliminary data.</text>
</comment>
<dbReference type="SMART" id="SM00490">
    <property type="entry name" value="HELICc"/>
    <property type="match status" value="1"/>
</dbReference>
<accession>A0AAV2U153</accession>
<dbReference type="PROSITE" id="PS51194">
    <property type="entry name" value="HELICASE_CTER"/>
    <property type="match status" value="1"/>
</dbReference>
<evidence type="ECO:0000256" key="2">
    <source>
        <dbReference type="ARBA" id="ARBA00022741"/>
    </source>
</evidence>
<feature type="compositionally biased region" description="Basic and acidic residues" evidence="7">
    <location>
        <begin position="498"/>
        <end position="511"/>
    </location>
</feature>
<feature type="compositionally biased region" description="Acidic residues" evidence="7">
    <location>
        <begin position="529"/>
        <end position="541"/>
    </location>
</feature>
<dbReference type="AlphaFoldDB" id="A0AAV2U153"/>
<keyword evidence="2" id="KW-0547">Nucleotide-binding</keyword>
<evidence type="ECO:0000313" key="12">
    <source>
        <dbReference type="Proteomes" id="UP001497525"/>
    </source>
</evidence>
<keyword evidence="3" id="KW-0378">Hydrolase</keyword>
<organism evidence="11 12">
    <name type="scientific">Calicophoron daubneyi</name>
    <name type="common">Rumen fluke</name>
    <name type="synonym">Paramphistomum daubneyi</name>
    <dbReference type="NCBI Taxonomy" id="300641"/>
    <lineage>
        <taxon>Eukaryota</taxon>
        <taxon>Metazoa</taxon>
        <taxon>Spiralia</taxon>
        <taxon>Lophotrochozoa</taxon>
        <taxon>Platyhelminthes</taxon>
        <taxon>Trematoda</taxon>
        <taxon>Digenea</taxon>
        <taxon>Plagiorchiida</taxon>
        <taxon>Pronocephalata</taxon>
        <taxon>Paramphistomoidea</taxon>
        <taxon>Paramphistomidae</taxon>
        <taxon>Calicophoron</taxon>
    </lineage>
</organism>
<dbReference type="EMBL" id="CAXLJL010001033">
    <property type="protein sequence ID" value="CAL5142363.1"/>
    <property type="molecule type" value="Genomic_DNA"/>
</dbReference>
<gene>
    <name evidence="11" type="ORF">CDAUBV1_LOCUS17599</name>
</gene>
<dbReference type="Pfam" id="PF00270">
    <property type="entry name" value="DEAD"/>
    <property type="match status" value="1"/>
</dbReference>
<feature type="region of interest" description="Disordered" evidence="7">
    <location>
        <begin position="479"/>
        <end position="547"/>
    </location>
</feature>
<dbReference type="GO" id="GO:0005829">
    <property type="term" value="C:cytosol"/>
    <property type="evidence" value="ECO:0007669"/>
    <property type="project" value="TreeGrafter"/>
</dbReference>
<dbReference type="GO" id="GO:0003676">
    <property type="term" value="F:nucleic acid binding"/>
    <property type="evidence" value="ECO:0007669"/>
    <property type="project" value="InterPro"/>
</dbReference>
<dbReference type="PANTHER" id="PTHR47959">
    <property type="entry name" value="ATP-DEPENDENT RNA HELICASE RHLE-RELATED"/>
    <property type="match status" value="1"/>
</dbReference>
<dbReference type="PROSITE" id="PS51192">
    <property type="entry name" value="HELICASE_ATP_BIND_1"/>
    <property type="match status" value="1"/>
</dbReference>
<dbReference type="CDD" id="cd18787">
    <property type="entry name" value="SF2_C_DEAD"/>
    <property type="match status" value="1"/>
</dbReference>
<evidence type="ECO:0000256" key="3">
    <source>
        <dbReference type="ARBA" id="ARBA00022801"/>
    </source>
</evidence>
<dbReference type="PROSITE" id="PS51195">
    <property type="entry name" value="Q_MOTIF"/>
    <property type="match status" value="1"/>
</dbReference>
<dbReference type="InterPro" id="IPR014014">
    <property type="entry name" value="RNA_helicase_DEAD_Q_motif"/>
</dbReference>
<evidence type="ECO:0000256" key="6">
    <source>
        <dbReference type="PROSITE-ProRule" id="PRU00552"/>
    </source>
</evidence>
<dbReference type="Pfam" id="PF00271">
    <property type="entry name" value="Helicase_C"/>
    <property type="match status" value="1"/>
</dbReference>
<feature type="domain" description="Helicase C-terminal" evidence="9">
    <location>
        <begin position="312"/>
        <end position="459"/>
    </location>
</feature>
<evidence type="ECO:0000256" key="7">
    <source>
        <dbReference type="SAM" id="MobiDB-lite"/>
    </source>
</evidence>
<evidence type="ECO:0000256" key="5">
    <source>
        <dbReference type="ARBA" id="ARBA00022840"/>
    </source>
</evidence>
<dbReference type="PANTHER" id="PTHR47959:SF1">
    <property type="entry name" value="ATP-DEPENDENT RNA HELICASE DBPA"/>
    <property type="match status" value="1"/>
</dbReference>
<evidence type="ECO:0000256" key="1">
    <source>
        <dbReference type="ARBA" id="ARBA00012552"/>
    </source>
</evidence>
<dbReference type="SUPFAM" id="SSF52540">
    <property type="entry name" value="P-loop containing nucleoside triphosphate hydrolases"/>
    <property type="match status" value="1"/>
</dbReference>
<keyword evidence="4" id="KW-0347">Helicase</keyword>
<evidence type="ECO:0000259" key="9">
    <source>
        <dbReference type="PROSITE" id="PS51194"/>
    </source>
</evidence>
<feature type="compositionally biased region" description="Polar residues" evidence="7">
    <location>
        <begin position="38"/>
        <end position="50"/>
    </location>
</feature>
<dbReference type="GO" id="GO:0016787">
    <property type="term" value="F:hydrolase activity"/>
    <property type="evidence" value="ECO:0007669"/>
    <property type="project" value="UniProtKB-KW"/>
</dbReference>
<dbReference type="InterPro" id="IPR014001">
    <property type="entry name" value="Helicase_ATP-bd"/>
</dbReference>
<dbReference type="EC" id="3.6.4.13" evidence="1"/>
<feature type="domain" description="Helicase ATP-binding" evidence="8">
    <location>
        <begin position="92"/>
        <end position="275"/>
    </location>
</feature>
<evidence type="ECO:0000259" key="8">
    <source>
        <dbReference type="PROSITE" id="PS51192"/>
    </source>
</evidence>
<dbReference type="InterPro" id="IPR027417">
    <property type="entry name" value="P-loop_NTPase"/>
</dbReference>
<reference evidence="11" key="1">
    <citation type="submission" date="2024-06" db="EMBL/GenBank/DDBJ databases">
        <authorList>
            <person name="Liu X."/>
            <person name="Lenzi L."/>
            <person name="Haldenby T S."/>
            <person name="Uol C."/>
        </authorList>
    </citation>
    <scope>NUCLEOTIDE SEQUENCE</scope>
</reference>
<dbReference type="InterPro" id="IPR011545">
    <property type="entry name" value="DEAD/DEAH_box_helicase_dom"/>
</dbReference>
<proteinExistence type="predicted"/>
<dbReference type="GO" id="GO:0005524">
    <property type="term" value="F:ATP binding"/>
    <property type="evidence" value="ECO:0007669"/>
    <property type="project" value="UniProtKB-KW"/>
</dbReference>